<keyword evidence="10" id="KW-0030">Aminoacyl-tRNA synthetase</keyword>
<feature type="site" description="Important for serine binding" evidence="15">
    <location>
        <position position="380"/>
    </location>
</feature>
<feature type="binding site" evidence="16">
    <location>
        <begin position="346"/>
        <end position="349"/>
    </location>
    <ligand>
        <name>ATP</name>
        <dbReference type="ChEBI" id="CHEBI:30616"/>
    </ligand>
</feature>
<keyword evidence="6 19" id="KW-0436">Ligase</keyword>
<dbReference type="PROSITE" id="PS50862">
    <property type="entry name" value="AA_TRNA_LIGASE_II"/>
    <property type="match status" value="1"/>
</dbReference>
<dbReference type="AlphaFoldDB" id="A0A1G2TIB9"/>
<evidence type="ECO:0000256" key="6">
    <source>
        <dbReference type="ARBA" id="ARBA00022598"/>
    </source>
</evidence>
<sequence>MLDIKFIRENKELIQQAAKKKQVEFDVDKLIEVDDKRKILLGLVEEKRAEQKVSSNTIVKANSEEREIILEKMKILKGELEREEENLKKVLQEWQTLMLSVPNVPDTSVPDGEGEKDNVTIKEWGNKPKFSFIPKDHIEIMTALDMVDFERGAKVHGFRGYFLKNSGVLLSWAIWNYAQHFFLQRNFVPFIAPSIVRKNYFYGTGHLPTDAEDLYKTQDDDYLSGTAEVPMMAYHADEILKKEELPKRYLAFSPCYRREAGSYSKDTKGLIRVHEFFKLEQLILCEASHAESEKLHEELNRNTEEFIESLSIPYRQVVISTGDLKKAHVKSYDTELWVPAQNTYREIASASYYHDFQTRRFNIRYDDDGKKLYTHSLNATAAPTPRLLVSLIENFQQADGSIKIPEVLVPYMNGLSLIKK</sequence>
<comment type="caution">
    <text evidence="19">The sequence shown here is derived from an EMBL/GenBank/DDBJ whole genome shotgun (WGS) entry which is preliminary data.</text>
</comment>
<dbReference type="PIRSF" id="PIRSF001529">
    <property type="entry name" value="Ser-tRNA-synth_IIa"/>
    <property type="match status" value="1"/>
</dbReference>
<dbReference type="SUPFAM" id="SSF46589">
    <property type="entry name" value="tRNA-binding arm"/>
    <property type="match status" value="1"/>
</dbReference>
<name>A0A1G2TIB9_9BACT</name>
<dbReference type="Pfam" id="PF00587">
    <property type="entry name" value="tRNA-synt_2b"/>
    <property type="match status" value="1"/>
</dbReference>
<feature type="binding site" evidence="16">
    <location>
        <begin position="273"/>
        <end position="276"/>
    </location>
    <ligand>
        <name>ATP</name>
        <dbReference type="ChEBI" id="CHEBI:30616"/>
    </ligand>
</feature>
<evidence type="ECO:0000256" key="2">
    <source>
        <dbReference type="ARBA" id="ARBA00005045"/>
    </source>
</evidence>
<evidence type="ECO:0000256" key="5">
    <source>
        <dbReference type="ARBA" id="ARBA00022490"/>
    </source>
</evidence>
<accession>A0A1G2TIB9</accession>
<feature type="binding site" evidence="15">
    <location>
        <position position="257"/>
    </location>
    <ligand>
        <name>L-serine</name>
        <dbReference type="ChEBI" id="CHEBI:33384"/>
    </ligand>
</feature>
<dbReference type="InterPro" id="IPR015866">
    <property type="entry name" value="Ser-tRNA-synth_1_N"/>
</dbReference>
<dbReference type="NCBIfam" id="TIGR00414">
    <property type="entry name" value="serS"/>
    <property type="match status" value="1"/>
</dbReference>
<evidence type="ECO:0000256" key="15">
    <source>
        <dbReference type="PIRSR" id="PIRSR001529-1"/>
    </source>
</evidence>
<dbReference type="PANTHER" id="PTHR43697:SF1">
    <property type="entry name" value="SERINE--TRNA LIGASE"/>
    <property type="match status" value="1"/>
</dbReference>
<proteinExistence type="inferred from homology"/>
<evidence type="ECO:0000256" key="13">
    <source>
        <dbReference type="ARBA" id="ARBA00048823"/>
    </source>
</evidence>
<dbReference type="InterPro" id="IPR006195">
    <property type="entry name" value="aa-tRNA-synth_II"/>
</dbReference>
<keyword evidence="9" id="KW-0648">Protein biosynthesis</keyword>
<dbReference type="InterPro" id="IPR010978">
    <property type="entry name" value="tRNA-bd_arm"/>
</dbReference>
<dbReference type="GO" id="GO:0006434">
    <property type="term" value="P:seryl-tRNA aminoacylation"/>
    <property type="evidence" value="ECO:0007669"/>
    <property type="project" value="UniProtKB-UniRule"/>
</dbReference>
<evidence type="ECO:0000256" key="7">
    <source>
        <dbReference type="ARBA" id="ARBA00022741"/>
    </source>
</evidence>
<comment type="catalytic activity">
    <reaction evidence="13">
        <text>tRNA(Ser) + L-serine + ATP = L-seryl-tRNA(Ser) + AMP + diphosphate + H(+)</text>
        <dbReference type="Rhea" id="RHEA:12292"/>
        <dbReference type="Rhea" id="RHEA-COMP:9669"/>
        <dbReference type="Rhea" id="RHEA-COMP:9703"/>
        <dbReference type="ChEBI" id="CHEBI:15378"/>
        <dbReference type="ChEBI" id="CHEBI:30616"/>
        <dbReference type="ChEBI" id="CHEBI:33019"/>
        <dbReference type="ChEBI" id="CHEBI:33384"/>
        <dbReference type="ChEBI" id="CHEBI:78442"/>
        <dbReference type="ChEBI" id="CHEBI:78533"/>
        <dbReference type="ChEBI" id="CHEBI:456215"/>
        <dbReference type="EC" id="6.1.1.11"/>
    </reaction>
</comment>
<evidence type="ECO:0000313" key="20">
    <source>
        <dbReference type="Proteomes" id="UP000178175"/>
    </source>
</evidence>
<dbReference type="GO" id="GO:0004828">
    <property type="term" value="F:serine-tRNA ligase activity"/>
    <property type="evidence" value="ECO:0007669"/>
    <property type="project" value="UniProtKB-UniRule"/>
</dbReference>
<evidence type="ECO:0000256" key="4">
    <source>
        <dbReference type="ARBA" id="ARBA00012840"/>
    </source>
</evidence>
<dbReference type="GO" id="GO:0005737">
    <property type="term" value="C:cytoplasm"/>
    <property type="evidence" value="ECO:0007669"/>
    <property type="project" value="UniProtKB-SubCell"/>
</dbReference>
<dbReference type="EC" id="6.1.1.11" evidence="4 14"/>
<evidence type="ECO:0000256" key="14">
    <source>
        <dbReference type="NCBIfam" id="TIGR00414"/>
    </source>
</evidence>
<dbReference type="EMBL" id="MHVR01000003">
    <property type="protein sequence ID" value="OHA96943.1"/>
    <property type="molecule type" value="Genomic_DNA"/>
</dbReference>
<organism evidence="19 20">
    <name type="scientific">Candidatus Zambryskibacteria bacterium RIFCSPHIGHO2_02_FULL_43_14</name>
    <dbReference type="NCBI Taxonomy" id="1802748"/>
    <lineage>
        <taxon>Bacteria</taxon>
        <taxon>Candidatus Zambryskiibacteriota</taxon>
    </lineage>
</organism>
<dbReference type="GO" id="GO:0005524">
    <property type="term" value="F:ATP binding"/>
    <property type="evidence" value="ECO:0007669"/>
    <property type="project" value="UniProtKB-KW"/>
</dbReference>
<comment type="subcellular location">
    <subcellularLocation>
        <location evidence="1">Cytoplasm</location>
    </subcellularLocation>
</comment>
<dbReference type="InterPro" id="IPR045864">
    <property type="entry name" value="aa-tRNA-synth_II/BPL/LPL"/>
</dbReference>
<dbReference type="SUPFAM" id="SSF55681">
    <property type="entry name" value="Class II aaRS and biotin synthetases"/>
    <property type="match status" value="1"/>
</dbReference>
<keyword evidence="5" id="KW-0963">Cytoplasm</keyword>
<evidence type="ECO:0000256" key="10">
    <source>
        <dbReference type="ARBA" id="ARBA00023146"/>
    </source>
</evidence>
<evidence type="ECO:0000313" key="19">
    <source>
        <dbReference type="EMBL" id="OHA96943.1"/>
    </source>
</evidence>
<dbReference type="Proteomes" id="UP000178175">
    <property type="component" value="Unassembled WGS sequence"/>
</dbReference>
<comment type="catalytic activity">
    <reaction evidence="12">
        <text>tRNA(Sec) + L-serine + ATP = L-seryl-tRNA(Sec) + AMP + diphosphate + H(+)</text>
        <dbReference type="Rhea" id="RHEA:42580"/>
        <dbReference type="Rhea" id="RHEA-COMP:9742"/>
        <dbReference type="Rhea" id="RHEA-COMP:10128"/>
        <dbReference type="ChEBI" id="CHEBI:15378"/>
        <dbReference type="ChEBI" id="CHEBI:30616"/>
        <dbReference type="ChEBI" id="CHEBI:33019"/>
        <dbReference type="ChEBI" id="CHEBI:33384"/>
        <dbReference type="ChEBI" id="CHEBI:78442"/>
        <dbReference type="ChEBI" id="CHEBI:78533"/>
        <dbReference type="ChEBI" id="CHEBI:456215"/>
        <dbReference type="EC" id="6.1.1.11"/>
    </reaction>
</comment>
<comment type="pathway">
    <text evidence="2">Aminoacyl-tRNA biosynthesis; selenocysteinyl-tRNA(Sec) biosynthesis; L-seryl-tRNA(Sec) from L-serine and tRNA(Sec): step 1/1.</text>
</comment>
<dbReference type="PANTHER" id="PTHR43697">
    <property type="entry name" value="SERYL-TRNA SYNTHETASE"/>
    <property type="match status" value="1"/>
</dbReference>
<dbReference type="PRINTS" id="PR00981">
    <property type="entry name" value="TRNASYNTHSER"/>
</dbReference>
<dbReference type="CDD" id="cd00770">
    <property type="entry name" value="SerRS_core"/>
    <property type="match status" value="1"/>
</dbReference>
<dbReference type="InterPro" id="IPR002314">
    <property type="entry name" value="aa-tRNA-synt_IIb"/>
</dbReference>
<feature type="coiled-coil region" evidence="17">
    <location>
        <begin position="66"/>
        <end position="97"/>
    </location>
</feature>
<feature type="binding site" evidence="16">
    <location>
        <begin position="257"/>
        <end position="259"/>
    </location>
    <ligand>
        <name>ATP</name>
        <dbReference type="ChEBI" id="CHEBI:30616"/>
    </ligand>
</feature>
<evidence type="ECO:0000256" key="11">
    <source>
        <dbReference type="ARBA" id="ARBA00039158"/>
    </source>
</evidence>
<dbReference type="Pfam" id="PF02403">
    <property type="entry name" value="Seryl_tRNA_N"/>
    <property type="match status" value="1"/>
</dbReference>
<evidence type="ECO:0000256" key="16">
    <source>
        <dbReference type="PIRSR" id="PIRSR001529-2"/>
    </source>
</evidence>
<comment type="similarity">
    <text evidence="3">Belongs to the class-II aminoacyl-tRNA synthetase family. Type-1 seryl-tRNA synthetase subfamily.</text>
</comment>
<feature type="binding site" evidence="15">
    <location>
        <position position="378"/>
    </location>
    <ligand>
        <name>L-serine</name>
        <dbReference type="ChEBI" id="CHEBI:33384"/>
    </ligand>
</feature>
<keyword evidence="7" id="KW-0547">Nucleotide-binding</keyword>
<feature type="binding site" evidence="15">
    <location>
        <position position="226"/>
    </location>
    <ligand>
        <name>L-serine</name>
        <dbReference type="ChEBI" id="CHEBI:33384"/>
    </ligand>
</feature>
<dbReference type="InterPro" id="IPR033729">
    <property type="entry name" value="SerRS_core"/>
</dbReference>
<dbReference type="InterPro" id="IPR002317">
    <property type="entry name" value="Ser-tRNA-ligase_type_1"/>
</dbReference>
<evidence type="ECO:0000256" key="1">
    <source>
        <dbReference type="ARBA" id="ARBA00004496"/>
    </source>
</evidence>
<dbReference type="InterPro" id="IPR042103">
    <property type="entry name" value="SerRS_1_N_sf"/>
</dbReference>
<evidence type="ECO:0000256" key="12">
    <source>
        <dbReference type="ARBA" id="ARBA00047929"/>
    </source>
</evidence>
<evidence type="ECO:0000256" key="8">
    <source>
        <dbReference type="ARBA" id="ARBA00022840"/>
    </source>
</evidence>
<keyword evidence="8 16" id="KW-0067">ATP-binding</keyword>
<dbReference type="Gene3D" id="1.10.287.40">
    <property type="entry name" value="Serine-tRNA synthetase, tRNA binding domain"/>
    <property type="match status" value="1"/>
</dbReference>
<dbReference type="Gene3D" id="3.30.930.10">
    <property type="entry name" value="Bira Bifunctional Protein, Domain 2"/>
    <property type="match status" value="1"/>
</dbReference>
<gene>
    <name evidence="19" type="ORF">A3C70_01620</name>
</gene>
<keyword evidence="17" id="KW-0175">Coiled coil</keyword>
<evidence type="ECO:0000256" key="17">
    <source>
        <dbReference type="SAM" id="Coils"/>
    </source>
</evidence>
<protein>
    <recommendedName>
        <fullName evidence="11 14">Serine--tRNA ligase</fullName>
        <ecNumber evidence="4 14">6.1.1.11</ecNumber>
    </recommendedName>
</protein>
<evidence type="ECO:0000256" key="9">
    <source>
        <dbReference type="ARBA" id="ARBA00022917"/>
    </source>
</evidence>
<feature type="domain" description="Aminoacyl-transfer RNA synthetases class-II family profile" evidence="18">
    <location>
        <begin position="174"/>
        <end position="405"/>
    </location>
</feature>
<evidence type="ECO:0000256" key="3">
    <source>
        <dbReference type="ARBA" id="ARBA00010728"/>
    </source>
</evidence>
<feature type="binding site" evidence="15">
    <location>
        <position position="280"/>
    </location>
    <ligand>
        <name>L-serine</name>
        <dbReference type="ChEBI" id="CHEBI:33384"/>
    </ligand>
</feature>
<evidence type="ECO:0000259" key="18">
    <source>
        <dbReference type="PROSITE" id="PS50862"/>
    </source>
</evidence>
<reference evidence="19 20" key="1">
    <citation type="journal article" date="2016" name="Nat. Commun.">
        <title>Thousands of microbial genomes shed light on interconnected biogeochemical processes in an aquifer system.</title>
        <authorList>
            <person name="Anantharaman K."/>
            <person name="Brown C.T."/>
            <person name="Hug L.A."/>
            <person name="Sharon I."/>
            <person name="Castelle C.J."/>
            <person name="Probst A.J."/>
            <person name="Thomas B.C."/>
            <person name="Singh A."/>
            <person name="Wilkins M.J."/>
            <person name="Karaoz U."/>
            <person name="Brodie E.L."/>
            <person name="Williams K.H."/>
            <person name="Hubbard S.S."/>
            <person name="Banfield J.F."/>
        </authorList>
    </citation>
    <scope>NUCLEOTIDE SEQUENCE [LARGE SCALE GENOMIC DNA]</scope>
</reference>